<dbReference type="PANTHER" id="PTHR36844:SF1">
    <property type="entry name" value="PROTEASE PRSW"/>
    <property type="match status" value="1"/>
</dbReference>
<feature type="transmembrane region" description="Helical" evidence="1">
    <location>
        <begin position="166"/>
        <end position="184"/>
    </location>
</feature>
<sequence length="432" mass="48014">MKCASCGSHVEKHDKFCISCGQNLENNFIEEPRVENDKVCPNCNTKVESGDKFCMSCGQNLIVNDGTENKETLNQSEETVEKQSADNVDLKFEAKNLFSNTTKSIGKLAGSEESLNLNLKDMFSEVFKSHSKDESDEVFIAGTKTTTPSLDEVSEEWGKPWFFSRVFLAFAITFAALWILGGVFGNANSIPGLIFIGALTVPLTGLFFFYESNAFKNISLFEVLKMFFIGGVISLISTMILYNFITFSDDYYLYGSMTAVDAGLVGLVEETGKAIIIVYFINKYKTNKILNGLLIGGAIGAGFAVFESAGYILTFTVNLDATLIDMVFTRAWSAIGSHLVWSAIIGAAIVIAKEDKNFEFSNILDNRFLFFFFSSVILHGIWNSSFSLAGSYTLKYFVLIFIVWLFVFILMKAGLKQVNVLQREAKTSREDI</sequence>
<organism evidence="3 4">
    <name type="scientific">Staphylococcus equorum</name>
    <dbReference type="NCBI Taxonomy" id="246432"/>
    <lineage>
        <taxon>Bacteria</taxon>
        <taxon>Bacillati</taxon>
        <taxon>Bacillota</taxon>
        <taxon>Bacilli</taxon>
        <taxon>Bacillales</taxon>
        <taxon>Staphylococcaceae</taxon>
        <taxon>Staphylococcus</taxon>
    </lineage>
</organism>
<keyword evidence="4" id="KW-1185">Reference proteome</keyword>
<dbReference type="Pfam" id="PF12773">
    <property type="entry name" value="DZR"/>
    <property type="match status" value="1"/>
</dbReference>
<feature type="transmembrane region" description="Helical" evidence="1">
    <location>
        <begin position="332"/>
        <end position="352"/>
    </location>
</feature>
<feature type="domain" description="DZANK-type" evidence="2">
    <location>
        <begin position="3"/>
        <end position="58"/>
    </location>
</feature>
<keyword evidence="1" id="KW-0812">Transmembrane</keyword>
<dbReference type="Pfam" id="PF13367">
    <property type="entry name" value="PrsW-protease"/>
    <property type="match status" value="1"/>
</dbReference>
<proteinExistence type="predicted"/>
<feature type="transmembrane region" description="Helical" evidence="1">
    <location>
        <begin position="289"/>
        <end position="312"/>
    </location>
</feature>
<dbReference type="EC" id="3.4.-.-" evidence="3"/>
<evidence type="ECO:0000313" key="3">
    <source>
        <dbReference type="EMBL" id="MDG0846934.1"/>
    </source>
</evidence>
<evidence type="ECO:0000256" key="1">
    <source>
        <dbReference type="SAM" id="Phobius"/>
    </source>
</evidence>
<evidence type="ECO:0000259" key="2">
    <source>
        <dbReference type="Pfam" id="PF12773"/>
    </source>
</evidence>
<feature type="transmembrane region" description="Helical" evidence="1">
    <location>
        <begin position="364"/>
        <end position="382"/>
    </location>
</feature>
<name>A0A9X4L4Z5_9STAP</name>
<dbReference type="RefSeq" id="WP_277583500.1">
    <property type="nucleotide sequence ID" value="NZ_JAMBPY010000007.1"/>
</dbReference>
<dbReference type="PANTHER" id="PTHR36844">
    <property type="entry name" value="PROTEASE PRSW"/>
    <property type="match status" value="1"/>
</dbReference>
<gene>
    <name evidence="3" type="ORF">M4L89_11925</name>
</gene>
<dbReference type="InterPro" id="IPR025874">
    <property type="entry name" value="DZR"/>
</dbReference>
<reference evidence="3" key="1">
    <citation type="submission" date="2022-05" db="EMBL/GenBank/DDBJ databases">
        <title>Comparative genomics of Staphylococcus equorum isolates.</title>
        <authorList>
            <person name="Luelf R.H."/>
        </authorList>
    </citation>
    <scope>NUCLEOTIDE SEQUENCE</scope>
    <source>
        <strain evidence="3">TMW 2.2497</strain>
    </source>
</reference>
<dbReference type="GO" id="GO:0008233">
    <property type="term" value="F:peptidase activity"/>
    <property type="evidence" value="ECO:0007669"/>
    <property type="project" value="UniProtKB-KW"/>
</dbReference>
<accession>A0A9X4L4Z5</accession>
<dbReference type="GO" id="GO:0006508">
    <property type="term" value="P:proteolysis"/>
    <property type="evidence" value="ECO:0007669"/>
    <property type="project" value="UniProtKB-KW"/>
</dbReference>
<feature type="transmembrane region" description="Helical" evidence="1">
    <location>
        <begin position="394"/>
        <end position="415"/>
    </location>
</feature>
<dbReference type="InterPro" id="IPR026898">
    <property type="entry name" value="PrsW"/>
</dbReference>
<keyword evidence="1" id="KW-0472">Membrane</keyword>
<dbReference type="Proteomes" id="UP001152422">
    <property type="component" value="Unassembled WGS sequence"/>
</dbReference>
<dbReference type="EMBL" id="JAMBQA010000007">
    <property type="protein sequence ID" value="MDG0846934.1"/>
    <property type="molecule type" value="Genomic_DNA"/>
</dbReference>
<keyword evidence="1" id="KW-1133">Transmembrane helix</keyword>
<evidence type="ECO:0000313" key="4">
    <source>
        <dbReference type="Proteomes" id="UP001152422"/>
    </source>
</evidence>
<dbReference type="AlphaFoldDB" id="A0A9X4L4Z5"/>
<feature type="transmembrane region" description="Helical" evidence="1">
    <location>
        <begin position="223"/>
        <end position="245"/>
    </location>
</feature>
<feature type="transmembrane region" description="Helical" evidence="1">
    <location>
        <begin position="190"/>
        <end position="211"/>
    </location>
</feature>
<keyword evidence="3" id="KW-0645">Protease</keyword>
<keyword evidence="3" id="KW-0378">Hydrolase</keyword>
<protein>
    <submittedName>
        <fullName evidence="3">PrsW family glutamic-type intramembrane protease</fullName>
        <ecNumber evidence="3">3.4.-.-</ecNumber>
    </submittedName>
</protein>
<comment type="caution">
    <text evidence="3">The sequence shown here is derived from an EMBL/GenBank/DDBJ whole genome shotgun (WGS) entry which is preliminary data.</text>
</comment>